<proteinExistence type="predicted"/>
<gene>
    <name evidence="4" type="ORF">AcdelDRAFT_0096</name>
</gene>
<dbReference type="RefSeq" id="WP_005792726.1">
    <property type="nucleotide sequence ID" value="NZ_ACQT01000001.1"/>
</dbReference>
<dbReference type="Proteomes" id="UP000003856">
    <property type="component" value="Unassembled WGS sequence"/>
</dbReference>
<reference evidence="4 5" key="1">
    <citation type="submission" date="2009-05" db="EMBL/GenBank/DDBJ databases">
        <title>The draft genome of Acidovorax delafieldii 2AN.</title>
        <authorList>
            <consortium name="US DOE Joint Genome Institute (JGI-PGF)"/>
            <person name="Lucas S."/>
            <person name="Copeland A."/>
            <person name="Lapidus A."/>
            <person name="Glavina del Rio T."/>
            <person name="Tice H."/>
            <person name="Bruce D."/>
            <person name="Goodwin L."/>
            <person name="Pitluck S."/>
            <person name="Larimer F."/>
            <person name="Land M.L."/>
            <person name="Hauser L."/>
            <person name="Shelobolina E.S."/>
            <person name="Picardal F."/>
            <person name="Roden E."/>
            <person name="Emerson D."/>
        </authorList>
    </citation>
    <scope>NUCLEOTIDE SEQUENCE [LARGE SCALE GENOMIC DNA]</scope>
    <source>
        <strain evidence="4 5">2AN</strain>
    </source>
</reference>
<keyword evidence="4" id="KW-0540">Nuclease</keyword>
<dbReference type="EMBL" id="ACQT01000001">
    <property type="protein sequence ID" value="EER62412.1"/>
    <property type="molecule type" value="Genomic_DNA"/>
</dbReference>
<evidence type="ECO:0000313" key="5">
    <source>
        <dbReference type="Proteomes" id="UP000003856"/>
    </source>
</evidence>
<dbReference type="InterPro" id="IPR011856">
    <property type="entry name" value="tRNA_endonuc-like_dom_sf"/>
</dbReference>
<feature type="transmembrane region" description="Helical" evidence="1">
    <location>
        <begin position="20"/>
        <end position="43"/>
    </location>
</feature>
<dbReference type="PATRIC" id="fig|573060.9.peg.5237"/>
<dbReference type="PANTHER" id="PTHR30015:SF7">
    <property type="entry name" value="TYPE IV METHYL-DIRECTED RESTRICTION ENZYME ECOKMRR"/>
    <property type="match status" value="1"/>
</dbReference>
<dbReference type="GO" id="GO:0009307">
    <property type="term" value="P:DNA restriction-modification system"/>
    <property type="evidence" value="ECO:0007669"/>
    <property type="project" value="InterPro"/>
</dbReference>
<dbReference type="SUPFAM" id="SSF52980">
    <property type="entry name" value="Restriction endonuclease-like"/>
    <property type="match status" value="1"/>
</dbReference>
<dbReference type="GO" id="GO:0005694">
    <property type="term" value="C:chromosome"/>
    <property type="evidence" value="ECO:0007669"/>
    <property type="project" value="InterPro"/>
</dbReference>
<dbReference type="PANTHER" id="PTHR30015">
    <property type="entry name" value="MRR RESTRICTION SYSTEM PROTEIN"/>
    <property type="match status" value="1"/>
</dbReference>
<dbReference type="Pfam" id="PF04471">
    <property type="entry name" value="Mrr_cat"/>
    <property type="match status" value="1"/>
</dbReference>
<evidence type="ECO:0000313" key="4">
    <source>
        <dbReference type="EMBL" id="EER62412.1"/>
    </source>
</evidence>
<dbReference type="GO" id="GO:0015666">
    <property type="term" value="F:restriction endodeoxyribonuclease activity"/>
    <property type="evidence" value="ECO:0007669"/>
    <property type="project" value="TreeGrafter"/>
</dbReference>
<evidence type="ECO:0000259" key="3">
    <source>
        <dbReference type="Pfam" id="PF04471"/>
    </source>
</evidence>
<dbReference type="GO" id="GO:0003916">
    <property type="term" value="F:DNA topoisomerase activity"/>
    <property type="evidence" value="ECO:0007669"/>
    <property type="project" value="InterPro"/>
</dbReference>
<dbReference type="InterPro" id="IPR052906">
    <property type="entry name" value="Type_IV_Methyl-Rstrct_Enzyme"/>
</dbReference>
<dbReference type="InterPro" id="IPR011335">
    <property type="entry name" value="Restrct_endonuc-II-like"/>
</dbReference>
<dbReference type="Gene3D" id="3.40.1350.10">
    <property type="match status" value="1"/>
</dbReference>
<dbReference type="InterPro" id="IPR007560">
    <property type="entry name" value="Restrct_endonuc_IV_Mrr"/>
</dbReference>
<dbReference type="InterPro" id="IPR013498">
    <property type="entry name" value="Topo_IA_Znf"/>
</dbReference>
<sequence>MARRKKTSPLEDILDLLSLLPWWVCLVLAAVSYIVLSNLAAPIKPSDIQGQGGAMVGAMMQKAVIHGLATIGQYLAPLMCLIAAAISAWRRKQRRELIAGVSQAESSDALDGMSWREFEILVGESYRQQGYRVAELGGAGPDGGVDLVLIKGNEKFFVQCKQWKAYKVGVTTVRELYGVMAAKGATGGFVVTSGRFTADAVEFAQGRNIELVDGPRLFAMIQRARRTGTSPPQSNPADSLALAQRPEATAIAKAETAAPDCPRCGASMQLRTARQGANAGSNFWGCSTYPKCRGTRAAG</sequence>
<dbReference type="GO" id="GO:0006265">
    <property type="term" value="P:DNA topological change"/>
    <property type="evidence" value="ECO:0007669"/>
    <property type="project" value="InterPro"/>
</dbReference>
<evidence type="ECO:0000259" key="2">
    <source>
        <dbReference type="Pfam" id="PF01396"/>
    </source>
</evidence>
<dbReference type="AlphaFoldDB" id="C5SZL6"/>
<name>C5SZL6_ACIDE</name>
<dbReference type="REBASE" id="29237">
    <property type="entry name" value="Ade2ANMrr2P"/>
</dbReference>
<keyword evidence="1" id="KW-1133">Transmembrane helix</keyword>
<dbReference type="GO" id="GO:0003677">
    <property type="term" value="F:DNA binding"/>
    <property type="evidence" value="ECO:0007669"/>
    <property type="project" value="InterPro"/>
</dbReference>
<accession>C5SZL6</accession>
<dbReference type="Gene3D" id="3.30.65.10">
    <property type="entry name" value="Bacterial Topoisomerase I, domain 1"/>
    <property type="match status" value="1"/>
</dbReference>
<protein>
    <submittedName>
        <fullName evidence="4">Restriction endonuclease</fullName>
    </submittedName>
</protein>
<organism evidence="4 5">
    <name type="scientific">Acidovorax delafieldii 2AN</name>
    <dbReference type="NCBI Taxonomy" id="573060"/>
    <lineage>
        <taxon>Bacteria</taxon>
        <taxon>Pseudomonadati</taxon>
        <taxon>Pseudomonadota</taxon>
        <taxon>Betaproteobacteria</taxon>
        <taxon>Burkholderiales</taxon>
        <taxon>Comamonadaceae</taxon>
        <taxon>Acidovorax</taxon>
    </lineage>
</organism>
<comment type="caution">
    <text evidence="4">The sequence shown here is derived from an EMBL/GenBank/DDBJ whole genome shotgun (WGS) entry which is preliminary data.</text>
</comment>
<evidence type="ECO:0000256" key="1">
    <source>
        <dbReference type="SAM" id="Phobius"/>
    </source>
</evidence>
<keyword evidence="5" id="KW-1185">Reference proteome</keyword>
<keyword evidence="4" id="KW-0378">Hydrolase</keyword>
<keyword evidence="4" id="KW-0255">Endonuclease</keyword>
<dbReference type="OrthoDB" id="5782056at2"/>
<dbReference type="SUPFAM" id="SSF57783">
    <property type="entry name" value="Zinc beta-ribbon"/>
    <property type="match status" value="1"/>
</dbReference>
<feature type="transmembrane region" description="Helical" evidence="1">
    <location>
        <begin position="63"/>
        <end position="86"/>
    </location>
</feature>
<feature type="domain" description="Restriction endonuclease type IV Mrr" evidence="3">
    <location>
        <begin position="110"/>
        <end position="221"/>
    </location>
</feature>
<dbReference type="Pfam" id="PF01396">
    <property type="entry name" value="Zn_ribbon_Top1"/>
    <property type="match status" value="1"/>
</dbReference>
<keyword evidence="1" id="KW-0472">Membrane</keyword>
<keyword evidence="1" id="KW-0812">Transmembrane</keyword>
<feature type="domain" description="DNA topoisomerase type IA zn finger" evidence="2">
    <location>
        <begin position="260"/>
        <end position="296"/>
    </location>
</feature>